<evidence type="ECO:0000256" key="1">
    <source>
        <dbReference type="ARBA" id="ARBA00004651"/>
    </source>
</evidence>
<name>A0A239GQ95_9FIRM</name>
<feature type="transmembrane region" description="Helical" evidence="6">
    <location>
        <begin position="234"/>
        <end position="260"/>
    </location>
</feature>
<organism evidence="8 9">
    <name type="scientific">Anaerovirgula multivorans</name>
    <dbReference type="NCBI Taxonomy" id="312168"/>
    <lineage>
        <taxon>Bacteria</taxon>
        <taxon>Bacillati</taxon>
        <taxon>Bacillota</taxon>
        <taxon>Clostridia</taxon>
        <taxon>Peptostreptococcales</taxon>
        <taxon>Natronincolaceae</taxon>
        <taxon>Anaerovirgula</taxon>
    </lineage>
</organism>
<dbReference type="Proteomes" id="UP000198304">
    <property type="component" value="Unassembled WGS sequence"/>
</dbReference>
<dbReference type="RefSeq" id="WP_207652585.1">
    <property type="nucleotide sequence ID" value="NZ_FZOJ01000018.1"/>
</dbReference>
<dbReference type="Pfam" id="PF02687">
    <property type="entry name" value="FtsX"/>
    <property type="match status" value="1"/>
</dbReference>
<evidence type="ECO:0000259" key="7">
    <source>
        <dbReference type="Pfam" id="PF02687"/>
    </source>
</evidence>
<dbReference type="InterPro" id="IPR052536">
    <property type="entry name" value="ABC-4_Integral_Memb_Prot"/>
</dbReference>
<evidence type="ECO:0000256" key="3">
    <source>
        <dbReference type="ARBA" id="ARBA00022692"/>
    </source>
</evidence>
<feature type="transmembrane region" description="Helical" evidence="6">
    <location>
        <begin position="287"/>
        <end position="310"/>
    </location>
</feature>
<feature type="transmembrane region" description="Helical" evidence="6">
    <location>
        <begin position="585"/>
        <end position="607"/>
    </location>
</feature>
<dbReference type="PIRSF" id="PIRSF018968">
    <property type="entry name" value="ABC_permease_BceB"/>
    <property type="match status" value="1"/>
</dbReference>
<feature type="transmembrane region" description="Helical" evidence="6">
    <location>
        <begin position="17"/>
        <end position="37"/>
    </location>
</feature>
<dbReference type="EMBL" id="FZOJ01000018">
    <property type="protein sequence ID" value="SNS70958.1"/>
    <property type="molecule type" value="Genomic_DNA"/>
</dbReference>
<evidence type="ECO:0000313" key="8">
    <source>
        <dbReference type="EMBL" id="SNS70958.1"/>
    </source>
</evidence>
<feature type="transmembrane region" description="Helical" evidence="6">
    <location>
        <begin position="159"/>
        <end position="180"/>
    </location>
</feature>
<keyword evidence="9" id="KW-1185">Reference proteome</keyword>
<dbReference type="AlphaFoldDB" id="A0A239GQ95"/>
<feature type="domain" description="ABC3 transporter permease C-terminal" evidence="7">
    <location>
        <begin position="60"/>
        <end position="178"/>
    </location>
</feature>
<evidence type="ECO:0000313" key="9">
    <source>
        <dbReference type="Proteomes" id="UP000198304"/>
    </source>
</evidence>
<sequence length="654" mass="72933">MCAKLVIRNIKRCFGDYVVYLLTLFFAVAIFYIFNAIPFSEGVQSSSREIRETMPIFINALSVFISVILGFLIVYANSFIIKKRSKELAIYMLLGMSARKISVMLFLEMLILAAAALLSGLFAGIFLSQGMSFIVARIFEQELEALKFSVSISSLIKTVFFFLLIFIVVAAFCSYKIACLKIINLLQTGKKNEKIRFAKTGISITLFAFSAMLLVAAYIIALGKDFRFNDVKKVISAFILGSAGTYLFYFSASGFLLTVLTRDKKLYYKKLNIFSLRQVSNKIMTNTVLIATISIMLLVTVCAFAGGFGLNDFANNKLKRASPNDFEFSTPINTDIALIGEYIKSEGYDKSLITEVEVYPSGATLSDTVLEQALEAASKENANAYSNLINMKLELVKLTDYNHLRRQKGLDSISLDKGAIALHVIESELKPYVKDFVDVNKALIIDGTTRKIAGVYDENLVAGYLEFAVINDEELAAVVPANKVVTVNINGKYDEAFSQKVTNEINKYKNGLLIVRFEILQKLYGMSALAIFAGLYIGITFLIMSTTVLALQQLTDAAQHRQRYKTLKEIGVDDKMIDDSIFLQMAVYFFTPLLLTIGNSAVALTAITNYIQLAGNFSIFKMVLFTVMVFTVFYGVYFTACKRGFKRILEGQGY</sequence>
<dbReference type="GO" id="GO:0005886">
    <property type="term" value="C:plasma membrane"/>
    <property type="evidence" value="ECO:0007669"/>
    <property type="project" value="UniProtKB-SubCell"/>
</dbReference>
<keyword evidence="2 6" id="KW-1003">Cell membrane</keyword>
<accession>A0A239GQ95</accession>
<keyword evidence="4 6" id="KW-1133">Transmembrane helix</keyword>
<feature type="transmembrane region" description="Helical" evidence="6">
    <location>
        <begin position="619"/>
        <end position="640"/>
    </location>
</feature>
<dbReference type="PANTHER" id="PTHR46795">
    <property type="entry name" value="ABC TRANSPORTER PERMEASE-RELATED-RELATED"/>
    <property type="match status" value="1"/>
</dbReference>
<evidence type="ECO:0000256" key="6">
    <source>
        <dbReference type="PIRNR" id="PIRNR018968"/>
    </source>
</evidence>
<dbReference type="InterPro" id="IPR003838">
    <property type="entry name" value="ABC3_permease_C"/>
</dbReference>
<keyword evidence="5 6" id="KW-0472">Membrane</keyword>
<keyword evidence="6" id="KW-0813">Transport</keyword>
<evidence type="ECO:0000256" key="4">
    <source>
        <dbReference type="ARBA" id="ARBA00022989"/>
    </source>
</evidence>
<feature type="transmembrane region" description="Helical" evidence="6">
    <location>
        <begin position="101"/>
        <end position="127"/>
    </location>
</feature>
<comment type="similarity">
    <text evidence="6">Belongs to the ABC-4 integral membrane protein family.</text>
</comment>
<feature type="transmembrane region" description="Helical" evidence="6">
    <location>
        <begin position="201"/>
        <end position="222"/>
    </location>
</feature>
<dbReference type="GO" id="GO:0055085">
    <property type="term" value="P:transmembrane transport"/>
    <property type="evidence" value="ECO:0007669"/>
    <property type="project" value="UniProtKB-UniRule"/>
</dbReference>
<protein>
    <submittedName>
        <fullName evidence="8">Putative ABC transport system permease protein</fullName>
    </submittedName>
</protein>
<feature type="transmembrane region" description="Helical" evidence="6">
    <location>
        <begin position="523"/>
        <end position="551"/>
    </location>
</feature>
<keyword evidence="3 6" id="KW-0812">Transmembrane</keyword>
<evidence type="ECO:0000256" key="5">
    <source>
        <dbReference type="ARBA" id="ARBA00023136"/>
    </source>
</evidence>
<evidence type="ECO:0000256" key="2">
    <source>
        <dbReference type="ARBA" id="ARBA00022475"/>
    </source>
</evidence>
<gene>
    <name evidence="8" type="ORF">SAMN05446037_101815</name>
</gene>
<dbReference type="InterPro" id="IPR027022">
    <property type="entry name" value="ABC_permease_BceB-typ"/>
</dbReference>
<feature type="transmembrane region" description="Helical" evidence="6">
    <location>
        <begin position="57"/>
        <end position="80"/>
    </location>
</feature>
<proteinExistence type="inferred from homology"/>
<reference evidence="9" key="1">
    <citation type="submission" date="2017-06" db="EMBL/GenBank/DDBJ databases">
        <authorList>
            <person name="Varghese N."/>
            <person name="Submissions S."/>
        </authorList>
    </citation>
    <scope>NUCLEOTIDE SEQUENCE [LARGE SCALE GENOMIC DNA]</scope>
    <source>
        <strain evidence="9">SCA</strain>
    </source>
</reference>
<comment type="subcellular location">
    <subcellularLocation>
        <location evidence="1 6">Cell membrane</location>
        <topology evidence="1 6">Multi-pass membrane protein</topology>
    </subcellularLocation>
</comment>
<dbReference type="PANTHER" id="PTHR46795:SF3">
    <property type="entry name" value="ABC TRANSPORTER PERMEASE"/>
    <property type="match status" value="1"/>
</dbReference>